<dbReference type="FunFam" id="1.10.1670.10:FF:000001">
    <property type="entry name" value="Endonuclease III"/>
    <property type="match status" value="1"/>
</dbReference>
<dbReference type="EC" id="4.2.99.18" evidence="12"/>
<dbReference type="Pfam" id="PF00633">
    <property type="entry name" value="HHH"/>
    <property type="match status" value="1"/>
</dbReference>
<accession>A0A140DY68</accession>
<dbReference type="OrthoDB" id="9800977at2"/>
<keyword evidence="8 12" id="KW-0238">DNA-binding</keyword>
<dbReference type="NCBIfam" id="TIGR01083">
    <property type="entry name" value="nth"/>
    <property type="match status" value="1"/>
</dbReference>
<gene>
    <name evidence="12" type="primary">nth</name>
    <name evidence="15" type="ORF">AALO17_24610</name>
</gene>
<comment type="catalytic activity">
    <reaction evidence="12">
        <text>2'-deoxyribonucleotide-(2'-deoxyribose 5'-phosphate)-2'-deoxyribonucleotide-DNA = a 3'-end 2'-deoxyribonucleotide-(2,3-dehydro-2,3-deoxyribose 5'-phosphate)-DNA + a 5'-end 5'-phospho-2'-deoxyribonucleoside-DNA + H(+)</text>
        <dbReference type="Rhea" id="RHEA:66592"/>
        <dbReference type="Rhea" id="RHEA-COMP:13180"/>
        <dbReference type="Rhea" id="RHEA-COMP:16897"/>
        <dbReference type="Rhea" id="RHEA-COMP:17067"/>
        <dbReference type="ChEBI" id="CHEBI:15378"/>
        <dbReference type="ChEBI" id="CHEBI:136412"/>
        <dbReference type="ChEBI" id="CHEBI:157695"/>
        <dbReference type="ChEBI" id="CHEBI:167181"/>
        <dbReference type="EC" id="4.2.99.18"/>
    </reaction>
</comment>
<keyword evidence="15" id="KW-0540">Nuclease</keyword>
<evidence type="ECO:0000256" key="5">
    <source>
        <dbReference type="ARBA" id="ARBA00022801"/>
    </source>
</evidence>
<comment type="function">
    <text evidence="12">DNA repair enzyme that has both DNA N-glycosylase activity and AP-lyase activity. The DNA N-glycosylase activity releases various damaged pyrimidines from DNA by cleaving the N-glycosidic bond, leaving an AP (apurinic/apyrimidinic) site. The AP-lyase activity cleaves the phosphodiester bond 3' to the AP site by a beta-elimination, leaving a 3'-terminal unsaturated sugar and a product with a terminal 5'-phosphate.</text>
</comment>
<evidence type="ECO:0000256" key="1">
    <source>
        <dbReference type="ARBA" id="ARBA00008343"/>
    </source>
</evidence>
<sequence>MNEDNRQTAALPGADADQATPGSDSLVQTPSKSTRYGDEIIHEIEKIFPDAECELHHESPFQLLVAVVLSAQTTDAAVNKVTPTLFAAYPNADAMSRAEPADLEPYIQTIGLYRTKAKNIAALARELEDKYQGQVPSNRKQLEALPGVGRKTANVVRSVAFDIPSFAVDTHVDRISKRLGLARPQDSVEKVEEKLKRKISRDLWNRAHHEMIFFGRYFCTARNPRCADCPFGRICRKEKLEAWKQAEKKRLKSQRDTNG</sequence>
<dbReference type="GO" id="GO:0046872">
    <property type="term" value="F:metal ion binding"/>
    <property type="evidence" value="ECO:0007669"/>
    <property type="project" value="UniProtKB-KW"/>
</dbReference>
<dbReference type="CDD" id="cd00056">
    <property type="entry name" value="ENDO3c"/>
    <property type="match status" value="1"/>
</dbReference>
<evidence type="ECO:0000256" key="3">
    <source>
        <dbReference type="ARBA" id="ARBA00022723"/>
    </source>
</evidence>
<dbReference type="InterPro" id="IPR011257">
    <property type="entry name" value="DNA_glycosylase"/>
</dbReference>
<dbReference type="InterPro" id="IPR004035">
    <property type="entry name" value="Endouclease-III_FeS-bd_BS"/>
</dbReference>
<evidence type="ECO:0000256" key="6">
    <source>
        <dbReference type="ARBA" id="ARBA00023004"/>
    </source>
</evidence>
<dbReference type="InterPro" id="IPR005759">
    <property type="entry name" value="Nth"/>
</dbReference>
<comment type="cofactor">
    <cofactor evidence="12">
        <name>[4Fe-4S] cluster</name>
        <dbReference type="ChEBI" id="CHEBI:49883"/>
    </cofactor>
    <text evidence="12">Binds 1 [4Fe-4S] cluster.</text>
</comment>
<evidence type="ECO:0000313" key="16">
    <source>
        <dbReference type="Proteomes" id="UP000069771"/>
    </source>
</evidence>
<feature type="binding site" evidence="12">
    <location>
        <position position="219"/>
    </location>
    <ligand>
        <name>[4Fe-4S] cluster</name>
        <dbReference type="ChEBI" id="CHEBI:49883"/>
    </ligand>
</feature>
<feature type="binding site" evidence="12">
    <location>
        <position position="235"/>
    </location>
    <ligand>
        <name>[4Fe-4S] cluster</name>
        <dbReference type="ChEBI" id="CHEBI:49883"/>
    </ligand>
</feature>
<evidence type="ECO:0000256" key="2">
    <source>
        <dbReference type="ARBA" id="ARBA00022485"/>
    </source>
</evidence>
<dbReference type="EMBL" id="CP011391">
    <property type="protein sequence ID" value="AMK55595.1"/>
    <property type="molecule type" value="Genomic_DNA"/>
</dbReference>
<dbReference type="InterPro" id="IPR023170">
    <property type="entry name" value="HhH_base_excis_C"/>
</dbReference>
<evidence type="ECO:0000256" key="10">
    <source>
        <dbReference type="ARBA" id="ARBA00023239"/>
    </source>
</evidence>
<evidence type="ECO:0000256" key="8">
    <source>
        <dbReference type="ARBA" id="ARBA00023125"/>
    </source>
</evidence>
<keyword evidence="7 12" id="KW-0411">Iron-sulfur</keyword>
<dbReference type="Pfam" id="PF00730">
    <property type="entry name" value="HhH-GPD"/>
    <property type="match status" value="1"/>
</dbReference>
<keyword evidence="10 12" id="KW-0456">Lyase</keyword>
<feature type="domain" description="HhH-GPD" evidence="14">
    <location>
        <begin position="69"/>
        <end position="217"/>
    </location>
</feature>
<feature type="binding site" evidence="12">
    <location>
        <position position="226"/>
    </location>
    <ligand>
        <name>[4Fe-4S] cluster</name>
        <dbReference type="ChEBI" id="CHEBI:49883"/>
    </ligand>
</feature>
<keyword evidence="6 12" id="KW-0408">Iron</keyword>
<reference evidence="15 16" key="1">
    <citation type="journal article" date="2016" name="Gut Pathog.">
        <title>Whole genome sequencing of "Faecalibaculum rodentium" ALO17, isolated from C57BL/6J laboratory mouse feces.</title>
        <authorList>
            <person name="Lim S."/>
            <person name="Chang D.H."/>
            <person name="Ahn S."/>
            <person name="Kim B.C."/>
        </authorList>
    </citation>
    <scope>NUCLEOTIDE SEQUENCE [LARGE SCALE GENOMIC DNA]</scope>
    <source>
        <strain evidence="15 16">Alo17</strain>
    </source>
</reference>
<dbReference type="PATRIC" id="fig|1702221.3.peg.2394"/>
<dbReference type="Gene3D" id="1.10.1670.10">
    <property type="entry name" value="Helix-hairpin-Helix base-excision DNA repair enzymes (C-terminal)"/>
    <property type="match status" value="1"/>
</dbReference>
<evidence type="ECO:0000256" key="9">
    <source>
        <dbReference type="ARBA" id="ARBA00023204"/>
    </source>
</evidence>
<dbReference type="HAMAP" id="MF_00942">
    <property type="entry name" value="Nth"/>
    <property type="match status" value="1"/>
</dbReference>
<dbReference type="GO" id="GO:0006285">
    <property type="term" value="P:base-excision repair, AP site formation"/>
    <property type="evidence" value="ECO:0007669"/>
    <property type="project" value="TreeGrafter"/>
</dbReference>
<dbReference type="PANTHER" id="PTHR10359:SF18">
    <property type="entry name" value="ENDONUCLEASE III"/>
    <property type="match status" value="1"/>
</dbReference>
<dbReference type="PANTHER" id="PTHR10359">
    <property type="entry name" value="A/G-SPECIFIC ADENINE GLYCOSYLASE/ENDONUCLEASE III"/>
    <property type="match status" value="1"/>
</dbReference>
<evidence type="ECO:0000256" key="4">
    <source>
        <dbReference type="ARBA" id="ARBA00022763"/>
    </source>
</evidence>
<keyword evidence="16" id="KW-1185">Reference proteome</keyword>
<keyword evidence="5 12" id="KW-0378">Hydrolase</keyword>
<dbReference type="Proteomes" id="UP000069771">
    <property type="component" value="Chromosome"/>
</dbReference>
<dbReference type="InterPro" id="IPR003265">
    <property type="entry name" value="HhH-GPD_domain"/>
</dbReference>
<keyword evidence="15" id="KW-0255">Endonuclease</keyword>
<keyword evidence="2 12" id="KW-0004">4Fe-4S</keyword>
<evidence type="ECO:0000256" key="13">
    <source>
        <dbReference type="SAM" id="MobiDB-lite"/>
    </source>
</evidence>
<evidence type="ECO:0000256" key="7">
    <source>
        <dbReference type="ARBA" id="ARBA00023014"/>
    </source>
</evidence>
<comment type="similarity">
    <text evidence="1 12">Belongs to the Nth/MutY family.</text>
</comment>
<dbReference type="InterPro" id="IPR004036">
    <property type="entry name" value="Endonuclease-III-like_CS2"/>
</dbReference>
<dbReference type="AlphaFoldDB" id="A0A140DY68"/>
<feature type="compositionally biased region" description="Polar residues" evidence="13">
    <location>
        <begin position="20"/>
        <end position="34"/>
    </location>
</feature>
<evidence type="ECO:0000256" key="11">
    <source>
        <dbReference type="ARBA" id="ARBA00023295"/>
    </source>
</evidence>
<dbReference type="STRING" id="1702221.AALO17_24610"/>
<evidence type="ECO:0000259" key="14">
    <source>
        <dbReference type="SMART" id="SM00478"/>
    </source>
</evidence>
<protein>
    <recommendedName>
        <fullName evidence="12">Endonuclease III</fullName>
        <ecNumber evidence="12">4.2.99.18</ecNumber>
    </recommendedName>
    <alternativeName>
        <fullName evidence="12">DNA-(apurinic or apyrimidinic site) lyase</fullName>
    </alternativeName>
</protein>
<dbReference type="Gene3D" id="1.10.340.30">
    <property type="entry name" value="Hypothetical protein, domain 2"/>
    <property type="match status" value="1"/>
</dbReference>
<keyword evidence="3 12" id="KW-0479">Metal-binding</keyword>
<feature type="binding site" evidence="12">
    <location>
        <position position="229"/>
    </location>
    <ligand>
        <name>[4Fe-4S] cluster</name>
        <dbReference type="ChEBI" id="CHEBI:49883"/>
    </ligand>
</feature>
<dbReference type="SUPFAM" id="SSF48150">
    <property type="entry name" value="DNA-glycosylase"/>
    <property type="match status" value="1"/>
</dbReference>
<dbReference type="KEGG" id="fro:AALO17_24610"/>
<evidence type="ECO:0000256" key="12">
    <source>
        <dbReference type="HAMAP-Rule" id="MF_00942"/>
    </source>
</evidence>
<keyword evidence="4 12" id="KW-0227">DNA damage</keyword>
<feature type="region of interest" description="Disordered" evidence="13">
    <location>
        <begin position="1"/>
        <end position="34"/>
    </location>
</feature>
<proteinExistence type="inferred from homology"/>
<keyword evidence="11 12" id="KW-0326">Glycosidase</keyword>
<dbReference type="InterPro" id="IPR000445">
    <property type="entry name" value="HhH_motif"/>
</dbReference>
<dbReference type="GO" id="GO:0140078">
    <property type="term" value="F:class I DNA-(apurinic or apyrimidinic site) endonuclease activity"/>
    <property type="evidence" value="ECO:0007669"/>
    <property type="project" value="UniProtKB-EC"/>
</dbReference>
<dbReference type="PROSITE" id="PS00764">
    <property type="entry name" value="ENDONUCLEASE_III_1"/>
    <property type="match status" value="1"/>
</dbReference>
<name>A0A140DY68_9FIRM</name>
<dbReference type="SMART" id="SM00478">
    <property type="entry name" value="ENDO3c"/>
    <property type="match status" value="1"/>
</dbReference>
<dbReference type="GO" id="GO:0003677">
    <property type="term" value="F:DNA binding"/>
    <property type="evidence" value="ECO:0007669"/>
    <property type="project" value="UniProtKB-UniRule"/>
</dbReference>
<keyword evidence="9 12" id="KW-0234">DNA repair</keyword>
<evidence type="ECO:0000313" key="15">
    <source>
        <dbReference type="EMBL" id="AMK55595.1"/>
    </source>
</evidence>
<dbReference type="FunFam" id="1.10.340.30:FF:000001">
    <property type="entry name" value="Endonuclease III"/>
    <property type="match status" value="1"/>
</dbReference>
<dbReference type="GO" id="GO:0019104">
    <property type="term" value="F:DNA N-glycosylase activity"/>
    <property type="evidence" value="ECO:0007669"/>
    <property type="project" value="UniProtKB-UniRule"/>
</dbReference>
<dbReference type="GO" id="GO:0051539">
    <property type="term" value="F:4 iron, 4 sulfur cluster binding"/>
    <property type="evidence" value="ECO:0007669"/>
    <property type="project" value="UniProtKB-UniRule"/>
</dbReference>
<organism evidence="15 16">
    <name type="scientific">Faecalibaculum rodentium</name>
    <dbReference type="NCBI Taxonomy" id="1702221"/>
    <lineage>
        <taxon>Bacteria</taxon>
        <taxon>Bacillati</taxon>
        <taxon>Bacillota</taxon>
        <taxon>Erysipelotrichia</taxon>
        <taxon>Erysipelotrichales</taxon>
        <taxon>Erysipelotrichaceae</taxon>
        <taxon>Faecalibaculum</taxon>
    </lineage>
</organism>
<dbReference type="RefSeq" id="WP_082743393.1">
    <property type="nucleotide sequence ID" value="NZ_CANRYF010000029.1"/>
</dbReference>
<dbReference type="GeneID" id="78478980"/>
<dbReference type="PROSITE" id="PS01155">
    <property type="entry name" value="ENDONUCLEASE_III_2"/>
    <property type="match status" value="1"/>
</dbReference>